<evidence type="ECO:0000256" key="1">
    <source>
        <dbReference type="SAM" id="MobiDB-lite"/>
    </source>
</evidence>
<evidence type="ECO:0000313" key="3">
    <source>
        <dbReference type="Proteomes" id="UP000299102"/>
    </source>
</evidence>
<reference evidence="2 3" key="1">
    <citation type="journal article" date="2019" name="Commun. Biol.">
        <title>The bagworm genome reveals a unique fibroin gene that provides high tensile strength.</title>
        <authorList>
            <person name="Kono N."/>
            <person name="Nakamura H."/>
            <person name="Ohtoshi R."/>
            <person name="Tomita M."/>
            <person name="Numata K."/>
            <person name="Arakawa K."/>
        </authorList>
    </citation>
    <scope>NUCLEOTIDE SEQUENCE [LARGE SCALE GENOMIC DNA]</scope>
</reference>
<accession>A0A4C1Z116</accession>
<name>A0A4C1Z116_EUMVA</name>
<evidence type="ECO:0000313" key="2">
    <source>
        <dbReference type="EMBL" id="GBP80734.1"/>
    </source>
</evidence>
<dbReference type="AlphaFoldDB" id="A0A4C1Z116"/>
<feature type="region of interest" description="Disordered" evidence="1">
    <location>
        <begin position="133"/>
        <end position="192"/>
    </location>
</feature>
<protein>
    <submittedName>
        <fullName evidence="2">Uncharacterized protein</fullName>
    </submittedName>
</protein>
<keyword evidence="3" id="KW-1185">Reference proteome</keyword>
<proteinExistence type="predicted"/>
<organism evidence="2 3">
    <name type="scientific">Eumeta variegata</name>
    <name type="common">Bagworm moth</name>
    <name type="synonym">Eumeta japonica</name>
    <dbReference type="NCBI Taxonomy" id="151549"/>
    <lineage>
        <taxon>Eukaryota</taxon>
        <taxon>Metazoa</taxon>
        <taxon>Ecdysozoa</taxon>
        <taxon>Arthropoda</taxon>
        <taxon>Hexapoda</taxon>
        <taxon>Insecta</taxon>
        <taxon>Pterygota</taxon>
        <taxon>Neoptera</taxon>
        <taxon>Endopterygota</taxon>
        <taxon>Lepidoptera</taxon>
        <taxon>Glossata</taxon>
        <taxon>Ditrysia</taxon>
        <taxon>Tineoidea</taxon>
        <taxon>Psychidae</taxon>
        <taxon>Oiketicinae</taxon>
        <taxon>Eumeta</taxon>
    </lineage>
</organism>
<sequence>MVQDCIKQLQNNIIDASIMTGKEKGPIVFKPRIPLISNRLPFTFKRLQFQLNDDNGISGPPSERRPGPARGASRRIDEDVVHKIAPTLTLNSSLYFTGSVHNDMFVESSMSDAAGRGRQMNFGDIKRKIRNIKKKNSINQKSRETRTSIRQGSGLKTAARPTNISPHELAHEVTSADPQHNAEFGSLEAGSE</sequence>
<gene>
    <name evidence="2" type="ORF">EVAR_57205_1</name>
</gene>
<dbReference type="EMBL" id="BGZK01001478">
    <property type="protein sequence ID" value="GBP80734.1"/>
    <property type="molecule type" value="Genomic_DNA"/>
</dbReference>
<dbReference type="Proteomes" id="UP000299102">
    <property type="component" value="Unassembled WGS sequence"/>
</dbReference>
<feature type="region of interest" description="Disordered" evidence="1">
    <location>
        <begin position="53"/>
        <end position="77"/>
    </location>
</feature>
<comment type="caution">
    <text evidence="2">The sequence shown here is derived from an EMBL/GenBank/DDBJ whole genome shotgun (WGS) entry which is preliminary data.</text>
</comment>